<sequence length="473" mass="54521">MLAQSVFVLFLTVSALGVWSASGFNKVQNGSLSSDNRSPETSEENCSYYKVLEYLNLTKDKDLFAMIRPVKNHRRVTRVYIKMILYAILDVREVDQTFVSYVWIYMKWFNEYIKWKPKDLCGIRNFTVPNQVLWKPDLTIEEMIEKDKAPPSPLLQIDNHGYVVYKNDQVIISTCQMHVYRFPFDTQSCTITFKSIFHRDYEISLSVYTNNTEITKWSRDNMRAQYEWVFKNITVQKKTEDSLGYNKTSVIYTISMSRRSTLYCFNFLVPILFLIILDMASLLIPDNGGEKLSFKVTVLLAVTVMQLILNEILPSSTETIPLVVLYCIGVFGLMLLSVIETIVVMHLMEKDSESQESEGDPALNAEQNDEKIKVNCRNSLTAIHDDETDQNTPSPKKDSSSQRLDVSLALDLFSHELDEVKKTVSLLSSRRENIGYWTKLSQKIHKIFTVFYVGGVVLFLITISMLWIVADDD</sequence>
<dbReference type="GO" id="GO:0034220">
    <property type="term" value="P:monoatomic ion transmembrane transport"/>
    <property type="evidence" value="ECO:0000318"/>
    <property type="project" value="GO_Central"/>
</dbReference>
<reference evidence="24" key="2">
    <citation type="submission" date="2025-08" db="UniProtKB">
        <authorList>
            <consortium name="Ensembl"/>
        </authorList>
    </citation>
    <scope>IDENTIFICATION</scope>
    <source>
        <strain evidence="24">Hd-rR</strain>
    </source>
</reference>
<evidence type="ECO:0000256" key="6">
    <source>
        <dbReference type="ARBA" id="ARBA00023018"/>
    </source>
</evidence>
<reference evidence="24 25" key="1">
    <citation type="journal article" date="2007" name="Nature">
        <title>The medaka draft genome and insights into vertebrate genome evolution.</title>
        <authorList>
            <person name="Kasahara M."/>
            <person name="Naruse K."/>
            <person name="Sasaki S."/>
            <person name="Nakatani Y."/>
            <person name="Qu W."/>
            <person name="Ahsan B."/>
            <person name="Yamada T."/>
            <person name="Nagayasu Y."/>
            <person name="Doi K."/>
            <person name="Kasai Y."/>
            <person name="Jindo T."/>
            <person name="Kobayashi D."/>
            <person name="Shimada A."/>
            <person name="Toyoda A."/>
            <person name="Kuroki Y."/>
            <person name="Fujiyama A."/>
            <person name="Sasaki T."/>
            <person name="Shimizu A."/>
            <person name="Asakawa S."/>
            <person name="Shimizu N."/>
            <person name="Hashimoto S."/>
            <person name="Yang J."/>
            <person name="Lee Y."/>
            <person name="Matsushima K."/>
            <person name="Sugano S."/>
            <person name="Sakaizumi M."/>
            <person name="Narita T."/>
            <person name="Ohishi K."/>
            <person name="Haga S."/>
            <person name="Ohta F."/>
            <person name="Nomoto H."/>
            <person name="Nogata K."/>
            <person name="Morishita T."/>
            <person name="Endo T."/>
            <person name="Shin-I T."/>
            <person name="Takeda H."/>
            <person name="Morishita S."/>
            <person name="Kohara Y."/>
        </authorList>
    </citation>
    <scope>NUCLEOTIDE SEQUENCE [LARGE SCALE GENOMIC DNA]</scope>
    <source>
        <strain evidence="24 25">Hd-rR</strain>
    </source>
</reference>
<keyword evidence="14 20" id="KW-0407">Ion channel</keyword>
<evidence type="ECO:0000256" key="19">
    <source>
        <dbReference type="ARBA" id="ARBA00037540"/>
    </source>
</evidence>
<dbReference type="FunFam" id="2.70.170.10:FF:000017">
    <property type="entry name" value="5-hydroxytryptamine receptor 3A"/>
    <property type="match status" value="1"/>
</dbReference>
<keyword evidence="4 20" id="KW-0732">Signal</keyword>
<protein>
    <submittedName>
        <fullName evidence="24">Uncharacterized protein</fullName>
    </submittedName>
</protein>
<feature type="domain" description="Neurotransmitter-gated ion-channel ligand-binding" evidence="22">
    <location>
        <begin position="66"/>
        <end position="259"/>
    </location>
</feature>
<dbReference type="STRING" id="8090.ENSORLP00000044856"/>
<accession>A0A3B3ILN8</accession>
<dbReference type="Pfam" id="PF02932">
    <property type="entry name" value="Neur_chan_memb"/>
    <property type="match status" value="1"/>
</dbReference>
<evidence type="ECO:0000256" key="3">
    <source>
        <dbReference type="ARBA" id="ARBA00022692"/>
    </source>
</evidence>
<feature type="chain" id="PRO_5022251955" evidence="20">
    <location>
        <begin position="24"/>
        <end position="473"/>
    </location>
</feature>
<dbReference type="GO" id="GO:0043005">
    <property type="term" value="C:neuron projection"/>
    <property type="evidence" value="ECO:0000318"/>
    <property type="project" value="GO_Central"/>
</dbReference>
<dbReference type="InParanoid" id="A0A3B3ILN8"/>
<evidence type="ECO:0000256" key="14">
    <source>
        <dbReference type="ARBA" id="ARBA00023303"/>
    </source>
</evidence>
<evidence type="ECO:0000256" key="7">
    <source>
        <dbReference type="ARBA" id="ARBA00023065"/>
    </source>
</evidence>
<keyword evidence="25" id="KW-1185">Reference proteome</keyword>
<evidence type="ECO:0000256" key="11">
    <source>
        <dbReference type="ARBA" id="ARBA00023180"/>
    </source>
</evidence>
<evidence type="ECO:0000256" key="17">
    <source>
        <dbReference type="ARBA" id="ARBA00036239"/>
    </source>
</evidence>
<keyword evidence="13" id="KW-1071">Ligand-gated ion channel</keyword>
<evidence type="ECO:0000256" key="13">
    <source>
        <dbReference type="ARBA" id="ARBA00023286"/>
    </source>
</evidence>
<comment type="function">
    <text evidence="19">Forms serotonin (5-hydroxytryptamine/5-HT3)-activated cation-selective channel complexes, which when activated cause fast, depolarizing responses in neurons.</text>
</comment>
<dbReference type="GO" id="GO:1904315">
    <property type="term" value="F:transmitter-gated monoatomic ion channel activity involved in regulation of postsynaptic membrane potential"/>
    <property type="evidence" value="ECO:0000318"/>
    <property type="project" value="GO_Central"/>
</dbReference>
<comment type="catalytic activity">
    <reaction evidence="17">
        <text>Na(+)(in) = Na(+)(out)</text>
        <dbReference type="Rhea" id="RHEA:34963"/>
        <dbReference type="ChEBI" id="CHEBI:29101"/>
    </reaction>
</comment>
<dbReference type="Gene3D" id="1.20.58.390">
    <property type="entry name" value="Neurotransmitter-gated ion-channel transmembrane domain"/>
    <property type="match status" value="1"/>
</dbReference>
<comment type="subcellular location">
    <subcellularLocation>
        <location evidence="15">Postsynaptic cell membrane</location>
        <topology evidence="15">Multi-pass membrane protein</topology>
    </subcellularLocation>
</comment>
<dbReference type="Pfam" id="PF02931">
    <property type="entry name" value="Neur_chan_LBD"/>
    <property type="match status" value="1"/>
</dbReference>
<evidence type="ECO:0000256" key="4">
    <source>
        <dbReference type="ARBA" id="ARBA00022729"/>
    </source>
</evidence>
<evidence type="ECO:0000313" key="25">
    <source>
        <dbReference type="Proteomes" id="UP000001038"/>
    </source>
</evidence>
<evidence type="ECO:0000256" key="1">
    <source>
        <dbReference type="ARBA" id="ARBA00022448"/>
    </source>
</evidence>
<evidence type="ECO:0000313" key="24">
    <source>
        <dbReference type="Ensembl" id="ENSORLP00000044856.1"/>
    </source>
</evidence>
<dbReference type="InterPro" id="IPR006201">
    <property type="entry name" value="Neur_channel"/>
</dbReference>
<dbReference type="AlphaFoldDB" id="A0A3B3ILN8"/>
<evidence type="ECO:0000256" key="15">
    <source>
        <dbReference type="ARBA" id="ARBA00034104"/>
    </source>
</evidence>
<name>A0A3B3ILN8_ORYLA</name>
<dbReference type="SUPFAM" id="SSF63712">
    <property type="entry name" value="Nicotinic receptor ligand binding domain-like"/>
    <property type="match status" value="1"/>
</dbReference>
<dbReference type="InterPro" id="IPR036719">
    <property type="entry name" value="Neuro-gated_channel_TM_sf"/>
</dbReference>
<evidence type="ECO:0000256" key="2">
    <source>
        <dbReference type="ARBA" id="ARBA00022475"/>
    </source>
</evidence>
<dbReference type="GO" id="GO:0005886">
    <property type="term" value="C:plasma membrane"/>
    <property type="evidence" value="ECO:0000318"/>
    <property type="project" value="GO_Central"/>
</dbReference>
<dbReference type="OrthoDB" id="6097796at2759"/>
<evidence type="ECO:0000256" key="12">
    <source>
        <dbReference type="ARBA" id="ARBA00023257"/>
    </source>
</evidence>
<keyword evidence="3 20" id="KW-0812">Transmembrane</keyword>
<comment type="caution">
    <text evidence="20">Lacks conserved residue(s) required for the propagation of feature annotation.</text>
</comment>
<evidence type="ECO:0000256" key="21">
    <source>
        <dbReference type="SAM" id="MobiDB-lite"/>
    </source>
</evidence>
<dbReference type="InterPro" id="IPR018000">
    <property type="entry name" value="Neurotransmitter_ion_chnl_CS"/>
</dbReference>
<evidence type="ECO:0000256" key="9">
    <source>
        <dbReference type="ARBA" id="ARBA00023157"/>
    </source>
</evidence>
<dbReference type="Ensembl" id="ENSORLT00000045992.1">
    <property type="protein sequence ID" value="ENSORLP00000044856.1"/>
    <property type="gene ID" value="ENSORLG00000026046.1"/>
</dbReference>
<evidence type="ECO:0000256" key="5">
    <source>
        <dbReference type="ARBA" id="ARBA00022989"/>
    </source>
</evidence>
<feature type="region of interest" description="Disordered" evidence="21">
    <location>
        <begin position="383"/>
        <end position="403"/>
    </location>
</feature>
<reference evidence="24" key="3">
    <citation type="submission" date="2025-09" db="UniProtKB">
        <authorList>
            <consortium name="Ensembl"/>
        </authorList>
    </citation>
    <scope>IDENTIFICATION</scope>
    <source>
        <strain evidence="24">Hd-rR</strain>
    </source>
</reference>
<keyword evidence="2" id="KW-1003">Cell membrane</keyword>
<keyword evidence="8 20" id="KW-0472">Membrane</keyword>
<evidence type="ECO:0000256" key="20">
    <source>
        <dbReference type="RuleBase" id="RU000687"/>
    </source>
</evidence>
<dbReference type="SUPFAM" id="SSF90112">
    <property type="entry name" value="Neurotransmitter-gated ion-channel transmembrane pore"/>
    <property type="match status" value="1"/>
</dbReference>
<gene>
    <name evidence="24" type="primary">LOC101163948</name>
</gene>
<comment type="catalytic activity">
    <reaction evidence="16">
        <text>K(+)(in) = K(+)(out)</text>
        <dbReference type="Rhea" id="RHEA:29463"/>
        <dbReference type="ChEBI" id="CHEBI:29103"/>
    </reaction>
</comment>
<dbReference type="InterPro" id="IPR006029">
    <property type="entry name" value="Neurotrans-gated_channel_TM"/>
</dbReference>
<keyword evidence="6" id="KW-0770">Synapse</keyword>
<keyword evidence="9" id="KW-1015">Disulfide bond</keyword>
<dbReference type="PROSITE" id="PS00236">
    <property type="entry name" value="NEUROTR_ION_CHANNEL"/>
    <property type="match status" value="1"/>
</dbReference>
<dbReference type="GO" id="GO:0022850">
    <property type="term" value="F:serotonin-gated monoatomic cation channel activity"/>
    <property type="evidence" value="ECO:0000318"/>
    <property type="project" value="GO_Central"/>
</dbReference>
<dbReference type="Bgee" id="ENSORLG00000026046">
    <property type="expression patterns" value="Expressed in bone element"/>
</dbReference>
<feature type="transmembrane region" description="Helical" evidence="20">
    <location>
        <begin position="265"/>
        <end position="284"/>
    </location>
</feature>
<feature type="transmembrane region" description="Helical" evidence="20">
    <location>
        <begin position="447"/>
        <end position="470"/>
    </location>
</feature>
<evidence type="ECO:0000256" key="10">
    <source>
        <dbReference type="ARBA" id="ARBA00023170"/>
    </source>
</evidence>
<comment type="similarity">
    <text evidence="20">Belongs to the ligand-gated ion channel (TC 1.A.9) family.</text>
</comment>
<evidence type="ECO:0000256" key="16">
    <source>
        <dbReference type="ARBA" id="ARBA00034430"/>
    </source>
</evidence>
<organism evidence="24 25">
    <name type="scientific">Oryzias latipes</name>
    <name type="common">Japanese rice fish</name>
    <name type="synonym">Japanese killifish</name>
    <dbReference type="NCBI Taxonomy" id="8090"/>
    <lineage>
        <taxon>Eukaryota</taxon>
        <taxon>Metazoa</taxon>
        <taxon>Chordata</taxon>
        <taxon>Craniata</taxon>
        <taxon>Vertebrata</taxon>
        <taxon>Euteleostomi</taxon>
        <taxon>Actinopterygii</taxon>
        <taxon>Neopterygii</taxon>
        <taxon>Teleostei</taxon>
        <taxon>Neoteleostei</taxon>
        <taxon>Acanthomorphata</taxon>
        <taxon>Ovalentaria</taxon>
        <taxon>Atherinomorphae</taxon>
        <taxon>Beloniformes</taxon>
        <taxon>Adrianichthyidae</taxon>
        <taxon>Oryziinae</taxon>
        <taxon>Oryzias</taxon>
    </lineage>
</organism>
<keyword evidence="11" id="KW-0325">Glycoprotein</keyword>
<dbReference type="Proteomes" id="UP000001038">
    <property type="component" value="Chromosome 19"/>
</dbReference>
<comment type="catalytic activity">
    <reaction evidence="18">
        <text>Ca(2+)(in) = Ca(2+)(out)</text>
        <dbReference type="Rhea" id="RHEA:29671"/>
        <dbReference type="ChEBI" id="CHEBI:29108"/>
    </reaction>
</comment>
<dbReference type="Gene3D" id="2.70.170.10">
    <property type="entry name" value="Neurotransmitter-gated ion-channel ligand-binding domain"/>
    <property type="match status" value="1"/>
</dbReference>
<dbReference type="GO" id="GO:1902495">
    <property type="term" value="C:transmembrane transporter complex"/>
    <property type="evidence" value="ECO:0000318"/>
    <property type="project" value="GO_Central"/>
</dbReference>
<keyword evidence="1 20" id="KW-0813">Transport</keyword>
<dbReference type="PANTHER" id="PTHR18945">
    <property type="entry name" value="NEUROTRANSMITTER GATED ION CHANNEL"/>
    <property type="match status" value="1"/>
</dbReference>
<evidence type="ECO:0000256" key="18">
    <source>
        <dbReference type="ARBA" id="ARBA00036634"/>
    </source>
</evidence>
<dbReference type="GO" id="GO:0045211">
    <property type="term" value="C:postsynaptic membrane"/>
    <property type="evidence" value="ECO:0007669"/>
    <property type="project" value="UniProtKB-SubCell"/>
</dbReference>
<feature type="domain" description="Neurotransmitter-gated ion-channel transmembrane" evidence="23">
    <location>
        <begin position="268"/>
        <end position="356"/>
    </location>
</feature>
<dbReference type="GO" id="GO:0007268">
    <property type="term" value="P:chemical synaptic transmission"/>
    <property type="evidence" value="ECO:0000318"/>
    <property type="project" value="GO_Central"/>
</dbReference>
<proteinExistence type="inferred from homology"/>
<dbReference type="InterPro" id="IPR006202">
    <property type="entry name" value="Neur_chan_lig-bd"/>
</dbReference>
<keyword evidence="10" id="KW-0675">Receptor</keyword>
<evidence type="ECO:0000256" key="8">
    <source>
        <dbReference type="ARBA" id="ARBA00023136"/>
    </source>
</evidence>
<dbReference type="PRINTS" id="PR00252">
    <property type="entry name" value="NRIONCHANNEL"/>
</dbReference>
<evidence type="ECO:0000259" key="23">
    <source>
        <dbReference type="Pfam" id="PF02932"/>
    </source>
</evidence>
<evidence type="ECO:0000259" key="22">
    <source>
        <dbReference type="Pfam" id="PF02931"/>
    </source>
</evidence>
<dbReference type="GeneID" id="101163948"/>
<feature type="signal peptide" evidence="20">
    <location>
        <begin position="1"/>
        <end position="23"/>
    </location>
</feature>
<feature type="transmembrane region" description="Helical" evidence="20">
    <location>
        <begin position="319"/>
        <end position="345"/>
    </location>
</feature>
<dbReference type="RefSeq" id="XP_011490764.3">
    <property type="nucleotide sequence ID" value="XM_011492462.3"/>
</dbReference>
<dbReference type="GO" id="GO:0045202">
    <property type="term" value="C:synapse"/>
    <property type="evidence" value="ECO:0000318"/>
    <property type="project" value="GO_Central"/>
</dbReference>
<dbReference type="GeneTree" id="ENSGT00940000163471"/>
<keyword evidence="7 20" id="KW-0406">Ion transport</keyword>
<dbReference type="InterPro" id="IPR036734">
    <property type="entry name" value="Neur_chan_lig-bd_sf"/>
</dbReference>
<dbReference type="GO" id="GO:0042391">
    <property type="term" value="P:regulation of membrane potential"/>
    <property type="evidence" value="ECO:0000318"/>
    <property type="project" value="GO_Central"/>
</dbReference>
<keyword evidence="12" id="KW-0628">Postsynaptic cell membrane</keyword>
<dbReference type="GO" id="GO:0005231">
    <property type="term" value="F:excitatory extracellular ligand-gated monoatomic ion channel activity"/>
    <property type="evidence" value="ECO:0000318"/>
    <property type="project" value="GO_Central"/>
</dbReference>
<dbReference type="InterPro" id="IPR038050">
    <property type="entry name" value="Neuro_actylchol_rec"/>
</dbReference>
<keyword evidence="5 20" id="KW-1133">Transmembrane helix</keyword>